<feature type="non-terminal residue" evidence="1">
    <location>
        <position position="198"/>
    </location>
</feature>
<protein>
    <submittedName>
        <fullName evidence="1">Map3k2 protein</fullName>
    </submittedName>
</protein>
<dbReference type="AlphaFoldDB" id="A0A812Q9B9"/>
<dbReference type="SUPFAM" id="SSF49265">
    <property type="entry name" value="Fibronectin type III"/>
    <property type="match status" value="1"/>
</dbReference>
<keyword evidence="2" id="KW-1185">Reference proteome</keyword>
<comment type="caution">
    <text evidence="1">The sequence shown here is derived from an EMBL/GenBank/DDBJ whole genome shotgun (WGS) entry which is preliminary data.</text>
</comment>
<gene>
    <name evidence="1" type="primary">Map3k2</name>
    <name evidence="1" type="ORF">SNEC2469_LOCUS10416</name>
</gene>
<dbReference type="EMBL" id="CAJNJA010016616">
    <property type="protein sequence ID" value="CAE7384621.1"/>
    <property type="molecule type" value="Genomic_DNA"/>
</dbReference>
<accession>A0A812Q9B9</accession>
<evidence type="ECO:0000313" key="2">
    <source>
        <dbReference type="Proteomes" id="UP000601435"/>
    </source>
</evidence>
<dbReference type="OrthoDB" id="444025at2759"/>
<organism evidence="1 2">
    <name type="scientific">Symbiodinium necroappetens</name>
    <dbReference type="NCBI Taxonomy" id="1628268"/>
    <lineage>
        <taxon>Eukaryota</taxon>
        <taxon>Sar</taxon>
        <taxon>Alveolata</taxon>
        <taxon>Dinophyceae</taxon>
        <taxon>Suessiales</taxon>
        <taxon>Symbiodiniaceae</taxon>
        <taxon>Symbiodinium</taxon>
    </lineage>
</organism>
<name>A0A812Q9B9_9DINO</name>
<reference evidence="1" key="1">
    <citation type="submission" date="2021-02" db="EMBL/GenBank/DDBJ databases">
        <authorList>
            <person name="Dougan E. K."/>
            <person name="Rhodes N."/>
            <person name="Thang M."/>
            <person name="Chan C."/>
        </authorList>
    </citation>
    <scope>NUCLEOTIDE SEQUENCE</scope>
</reference>
<sequence length="198" mass="21809">YTMDCTLTAFLSGQSRTKQVLWFKVAARSAAGRGPLSTAISQRCSSPPSAPQNLTMNTTVFDSSGATGSMYVVWEEPADLHEAVLLGYKVYVDDGNSLDTKDIFYLAEVESLPAMSQQVIDDPERRVFRQDHIVPSRAYKQRGLYKVTAITEVGEGKALCPYPQRYQLAVASVDVREDADITSPLFPFVTVTQGTILE</sequence>
<evidence type="ECO:0000313" key="1">
    <source>
        <dbReference type="EMBL" id="CAE7384621.1"/>
    </source>
</evidence>
<dbReference type="InterPro" id="IPR036116">
    <property type="entry name" value="FN3_sf"/>
</dbReference>
<dbReference type="Gene3D" id="2.60.40.10">
    <property type="entry name" value="Immunoglobulins"/>
    <property type="match status" value="1"/>
</dbReference>
<dbReference type="Proteomes" id="UP000601435">
    <property type="component" value="Unassembled WGS sequence"/>
</dbReference>
<dbReference type="InterPro" id="IPR013783">
    <property type="entry name" value="Ig-like_fold"/>
</dbReference>
<feature type="non-terminal residue" evidence="1">
    <location>
        <position position="1"/>
    </location>
</feature>
<proteinExistence type="predicted"/>